<evidence type="ECO:0000313" key="3">
    <source>
        <dbReference type="EMBL" id="NKZ13211.1"/>
    </source>
</evidence>
<gene>
    <name evidence="3" type="ORF">HGA11_19750</name>
</gene>
<accession>A0A7X6MRJ8</accession>
<evidence type="ECO:0000256" key="2">
    <source>
        <dbReference type="ARBA" id="ARBA00049106"/>
    </source>
</evidence>
<dbReference type="GO" id="GO:0070967">
    <property type="term" value="F:coenzyme F420 binding"/>
    <property type="evidence" value="ECO:0007669"/>
    <property type="project" value="TreeGrafter"/>
</dbReference>
<dbReference type="GO" id="GO:0016491">
    <property type="term" value="F:oxidoreductase activity"/>
    <property type="evidence" value="ECO:0007669"/>
    <property type="project" value="InterPro"/>
</dbReference>
<comment type="catalytic activity">
    <reaction evidence="2">
        <text>oxidized coenzyme F420-(gamma-L-Glu)(n) + a quinol + H(+) = reduced coenzyme F420-(gamma-L-Glu)(n) + a quinone</text>
        <dbReference type="Rhea" id="RHEA:39663"/>
        <dbReference type="Rhea" id="RHEA-COMP:12939"/>
        <dbReference type="Rhea" id="RHEA-COMP:14378"/>
        <dbReference type="ChEBI" id="CHEBI:15378"/>
        <dbReference type="ChEBI" id="CHEBI:24646"/>
        <dbReference type="ChEBI" id="CHEBI:132124"/>
        <dbReference type="ChEBI" id="CHEBI:133980"/>
        <dbReference type="ChEBI" id="CHEBI:139511"/>
    </reaction>
</comment>
<dbReference type="Gene3D" id="2.30.110.10">
    <property type="entry name" value="Electron Transport, Fmn-binding Protein, Chain A"/>
    <property type="match status" value="1"/>
</dbReference>
<dbReference type="Pfam" id="PF04075">
    <property type="entry name" value="F420H2_quin_red"/>
    <property type="match status" value="1"/>
</dbReference>
<dbReference type="InterPro" id="IPR004378">
    <property type="entry name" value="F420H2_quin_Rdtase"/>
</dbReference>
<evidence type="ECO:0000256" key="1">
    <source>
        <dbReference type="ARBA" id="ARBA00008710"/>
    </source>
</evidence>
<proteinExistence type="inferred from homology"/>
<dbReference type="Proteomes" id="UP000518188">
    <property type="component" value="Unassembled WGS sequence"/>
</dbReference>
<name>A0A7X6MRJ8_9MYCO</name>
<dbReference type="InterPro" id="IPR012349">
    <property type="entry name" value="Split_barrel_FMN-bd"/>
</dbReference>
<evidence type="ECO:0000313" key="4">
    <source>
        <dbReference type="Proteomes" id="UP000518188"/>
    </source>
</evidence>
<dbReference type="PANTHER" id="PTHR39428:SF1">
    <property type="entry name" value="F420H(2)-DEPENDENT QUINONE REDUCTASE RV1261C"/>
    <property type="match status" value="1"/>
</dbReference>
<protein>
    <submittedName>
        <fullName evidence="3">Nitroreductase family deazaflavin-dependent oxidoreductase</fullName>
    </submittedName>
</protein>
<dbReference type="AlphaFoldDB" id="A0A7X6MRJ8"/>
<organism evidence="3 4">
    <name type="scientific">Mycolicibacterium septicum DSM 44393</name>
    <dbReference type="NCBI Taxonomy" id="1341646"/>
    <lineage>
        <taxon>Bacteria</taxon>
        <taxon>Bacillati</taxon>
        <taxon>Actinomycetota</taxon>
        <taxon>Actinomycetes</taxon>
        <taxon>Mycobacteriales</taxon>
        <taxon>Mycobacteriaceae</taxon>
        <taxon>Mycolicibacterium</taxon>
    </lineage>
</organism>
<comment type="caution">
    <text evidence="3">The sequence shown here is derived from an EMBL/GenBank/DDBJ whole genome shotgun (WGS) entry which is preliminary data.</text>
</comment>
<dbReference type="NCBIfam" id="TIGR00026">
    <property type="entry name" value="hi_GC_TIGR00026"/>
    <property type="match status" value="1"/>
</dbReference>
<reference evidence="3 4" key="1">
    <citation type="submission" date="2020-04" db="EMBL/GenBank/DDBJ databases">
        <title>MicrobeNet Type strains.</title>
        <authorList>
            <person name="Nicholson A.C."/>
        </authorList>
    </citation>
    <scope>NUCLEOTIDE SEQUENCE [LARGE SCALE GENOMIC DNA]</scope>
    <source>
        <strain evidence="3 4">ATCC 700731</strain>
    </source>
</reference>
<dbReference type="PANTHER" id="PTHR39428">
    <property type="entry name" value="F420H(2)-DEPENDENT QUINONE REDUCTASE RV1261C"/>
    <property type="match status" value="1"/>
</dbReference>
<dbReference type="EMBL" id="JAAXPJ010000007">
    <property type="protein sequence ID" value="NKZ13211.1"/>
    <property type="molecule type" value="Genomic_DNA"/>
</dbReference>
<sequence>MRSDSLSGIPRVELESRPGWKRQLFWLIGGKLFTTERAAGFWRRRIAPLEAPVMKATRGRMTLSQGVPVLLLTSTGARSGKRYETPLAYFTDGDDVVLIASNYGRDRHPSWYHNLRAHPDCELHIGPDGGRFVAHEATGADRDRLYALAADRLNKGWNVYAQRTDGIRTIPVLRLSPEGQPQKS</sequence>
<dbReference type="GO" id="GO:0005886">
    <property type="term" value="C:plasma membrane"/>
    <property type="evidence" value="ECO:0007669"/>
    <property type="project" value="TreeGrafter"/>
</dbReference>
<dbReference type="RefSeq" id="WP_044513743.1">
    <property type="nucleotide sequence ID" value="NZ_HG322951.1"/>
</dbReference>
<comment type="similarity">
    <text evidence="1">Belongs to the F420H(2)-dependent quinone reductase family.</text>
</comment>